<proteinExistence type="predicted"/>
<organism evidence="1 2">
    <name type="scientific">Microdochium bolleyi</name>
    <dbReference type="NCBI Taxonomy" id="196109"/>
    <lineage>
        <taxon>Eukaryota</taxon>
        <taxon>Fungi</taxon>
        <taxon>Dikarya</taxon>
        <taxon>Ascomycota</taxon>
        <taxon>Pezizomycotina</taxon>
        <taxon>Sordariomycetes</taxon>
        <taxon>Xylariomycetidae</taxon>
        <taxon>Xylariales</taxon>
        <taxon>Microdochiaceae</taxon>
        <taxon>Microdochium</taxon>
    </lineage>
</organism>
<dbReference type="AlphaFoldDB" id="A0A136ILP8"/>
<evidence type="ECO:0000313" key="2">
    <source>
        <dbReference type="Proteomes" id="UP000070501"/>
    </source>
</evidence>
<dbReference type="InParanoid" id="A0A136ILP8"/>
<keyword evidence="2" id="KW-1185">Reference proteome</keyword>
<accession>A0A136ILP8</accession>
<evidence type="ECO:0000313" key="1">
    <source>
        <dbReference type="EMBL" id="KXJ85882.1"/>
    </source>
</evidence>
<dbReference type="EMBL" id="KQ964273">
    <property type="protein sequence ID" value="KXJ85882.1"/>
    <property type="molecule type" value="Genomic_DNA"/>
</dbReference>
<dbReference type="Proteomes" id="UP000070501">
    <property type="component" value="Unassembled WGS sequence"/>
</dbReference>
<reference evidence="2" key="1">
    <citation type="submission" date="2016-02" db="EMBL/GenBank/DDBJ databases">
        <title>Draft genome sequence of Microdochium bolleyi, a fungal endophyte of beachgrass.</title>
        <authorList>
            <consortium name="DOE Joint Genome Institute"/>
            <person name="David A.S."/>
            <person name="May G."/>
            <person name="Haridas S."/>
            <person name="Lim J."/>
            <person name="Wang M."/>
            <person name="Labutti K."/>
            <person name="Lipzen A."/>
            <person name="Barry K."/>
            <person name="Grigoriev I.V."/>
        </authorList>
    </citation>
    <scope>NUCLEOTIDE SEQUENCE [LARGE SCALE GENOMIC DNA]</scope>
    <source>
        <strain evidence="2">J235TASD1</strain>
    </source>
</reference>
<sequence length="89" mass="9822">MALCVSCSSQLVCVSWLWLPYSAHRAPCMLTIVRTGACCWYVSQHQTSVLACLVGLDPSILLVYARHTVTSLADSAKSRRKPTARRIIV</sequence>
<protein>
    <submittedName>
        <fullName evidence="1">Uncharacterized protein</fullName>
    </submittedName>
</protein>
<gene>
    <name evidence="1" type="ORF">Micbo1qcDRAFT_169034</name>
</gene>
<name>A0A136ILP8_9PEZI</name>